<keyword evidence="2" id="KW-0418">Kinase</keyword>
<reference evidence="2 3" key="1">
    <citation type="journal article" date="2010" name="Proc. Natl. Acad. Sci. U.S.A.">
        <title>Insights into evolution of multicellular fungi from the assembled chromosomes of the mushroom Coprinopsis cinerea (Coprinus cinereus).</title>
        <authorList>
            <person name="Stajich J.E."/>
            <person name="Wilke S.K."/>
            <person name="Ahren D."/>
            <person name="Au C.H."/>
            <person name="Birren B.W."/>
            <person name="Borodovsky M."/>
            <person name="Burns C."/>
            <person name="Canback B."/>
            <person name="Casselton L.A."/>
            <person name="Cheng C.K."/>
            <person name="Deng J."/>
            <person name="Dietrich F.S."/>
            <person name="Fargo D.C."/>
            <person name="Farman M.L."/>
            <person name="Gathman A.C."/>
            <person name="Goldberg J."/>
            <person name="Guigo R."/>
            <person name="Hoegger P.J."/>
            <person name="Hooker J.B."/>
            <person name="Huggins A."/>
            <person name="James T.Y."/>
            <person name="Kamada T."/>
            <person name="Kilaru S."/>
            <person name="Kodira C."/>
            <person name="Kues U."/>
            <person name="Kupfer D."/>
            <person name="Kwan H.S."/>
            <person name="Lomsadze A."/>
            <person name="Li W."/>
            <person name="Lilly W.W."/>
            <person name="Ma L.J."/>
            <person name="Mackey A.J."/>
            <person name="Manning G."/>
            <person name="Martin F."/>
            <person name="Muraguchi H."/>
            <person name="Natvig D.O."/>
            <person name="Palmerini H."/>
            <person name="Ramesh M.A."/>
            <person name="Rehmeyer C.J."/>
            <person name="Roe B.A."/>
            <person name="Shenoy N."/>
            <person name="Stanke M."/>
            <person name="Ter-Hovhannisyan V."/>
            <person name="Tunlid A."/>
            <person name="Velagapudi R."/>
            <person name="Vision T.J."/>
            <person name="Zeng Q."/>
            <person name="Zolan M.E."/>
            <person name="Pukkila P.J."/>
        </authorList>
    </citation>
    <scope>NUCLEOTIDE SEQUENCE [LARGE SCALE GENOMIC DNA]</scope>
    <source>
        <strain evidence="3">Okayama-7 / 130 / ATCC MYA-4618 / FGSC 9003</strain>
    </source>
</reference>
<dbReference type="InParanoid" id="A8NDD7"/>
<accession>A8NDD7</accession>
<dbReference type="InterPro" id="IPR011009">
    <property type="entry name" value="Kinase-like_dom_sf"/>
</dbReference>
<dbReference type="VEuPathDB" id="FungiDB:CC1G_11914"/>
<comment type="caution">
    <text evidence="2">The sequence shown here is derived from an EMBL/GenBank/DDBJ whole genome shotgun (WGS) entry which is preliminary data.</text>
</comment>
<feature type="compositionally biased region" description="Basic and acidic residues" evidence="1">
    <location>
        <begin position="61"/>
        <end position="70"/>
    </location>
</feature>
<dbReference type="RefSeq" id="XP_001832750.2">
    <property type="nucleotide sequence ID" value="XM_001832698.2"/>
</dbReference>
<dbReference type="PANTHER" id="PTHR37171:SF1">
    <property type="entry name" value="SERINE_THREONINE-PROTEIN KINASE YRZF-RELATED"/>
    <property type="match status" value="1"/>
</dbReference>
<dbReference type="Gene3D" id="1.10.510.10">
    <property type="entry name" value="Transferase(Phosphotransferase) domain 1"/>
    <property type="match status" value="1"/>
</dbReference>
<organism evidence="2 3">
    <name type="scientific">Coprinopsis cinerea (strain Okayama-7 / 130 / ATCC MYA-4618 / FGSC 9003)</name>
    <name type="common">Inky cap fungus</name>
    <name type="synonym">Hormographiella aspergillata</name>
    <dbReference type="NCBI Taxonomy" id="240176"/>
    <lineage>
        <taxon>Eukaryota</taxon>
        <taxon>Fungi</taxon>
        <taxon>Dikarya</taxon>
        <taxon>Basidiomycota</taxon>
        <taxon>Agaricomycotina</taxon>
        <taxon>Agaricomycetes</taxon>
        <taxon>Agaricomycetidae</taxon>
        <taxon>Agaricales</taxon>
        <taxon>Agaricineae</taxon>
        <taxon>Psathyrellaceae</taxon>
        <taxon>Coprinopsis</taxon>
    </lineage>
</organism>
<feature type="region of interest" description="Disordered" evidence="1">
    <location>
        <begin position="60"/>
        <end position="86"/>
    </location>
</feature>
<dbReference type="Proteomes" id="UP000001861">
    <property type="component" value="Unassembled WGS sequence"/>
</dbReference>
<dbReference type="EMBL" id="AACS02000009">
    <property type="protein sequence ID" value="EAU89074.2"/>
    <property type="molecule type" value="Genomic_DNA"/>
</dbReference>
<dbReference type="InterPro" id="IPR052396">
    <property type="entry name" value="Meiotic_Drive_Suppr_Kinase"/>
</dbReference>
<dbReference type="KEGG" id="cci:CC1G_11914"/>
<dbReference type="AlphaFoldDB" id="A8NDD7"/>
<dbReference type="SUPFAM" id="SSF56112">
    <property type="entry name" value="Protein kinase-like (PK-like)"/>
    <property type="match status" value="1"/>
</dbReference>
<gene>
    <name evidence="2" type="ORF">CC1G_11914</name>
</gene>
<keyword evidence="2" id="KW-0808">Transferase</keyword>
<dbReference type="OrthoDB" id="3070854at2759"/>
<name>A8NDD7_COPC7</name>
<evidence type="ECO:0000256" key="1">
    <source>
        <dbReference type="SAM" id="MobiDB-lite"/>
    </source>
</evidence>
<proteinExistence type="predicted"/>
<dbReference type="HOGENOM" id="CLU_490898_0_0_1"/>
<protein>
    <submittedName>
        <fullName evidence="2">Protein kinase subdomain-containing protein PKL/ccin4</fullName>
    </submittedName>
</protein>
<dbReference type="GeneID" id="6009240"/>
<keyword evidence="3" id="KW-1185">Reference proteome</keyword>
<evidence type="ECO:0000313" key="2">
    <source>
        <dbReference type="EMBL" id="EAU89074.2"/>
    </source>
</evidence>
<evidence type="ECO:0000313" key="3">
    <source>
        <dbReference type="Proteomes" id="UP000001861"/>
    </source>
</evidence>
<sequence>MSNAFRADSIPEHDPVSPPPHTDSPIHNFTPTNISDIFSQPTFRVGDLLHWLANTIVSRLPEPKPGRDDPTPPSSHTQVHPYDSRQFKTPNLHLTRKVLDSTITWTTHYRLRGSMENFRVRRIEEYDEAVFTTMIVGPLIWAFFEMFEIVAGLSPGWHVAPPLSKYGPGGYKLELDVLLQNEGGTVTAVEMKTPKSCNEPSIKALPYIKPARMGKTAKAIHDQVGKQGKYIKALHPDKAFVLHGLSVAPAHLIPLASNGSDCFAVGSDVMSVNSSFPTAVRHPKNWLDYIDKLAAFTLAMVCQYDEEAAKEVGSRFPEQRKHIDELYVAADGALAPAPASGSETAVVPCDQQPQADAIWLSLGLKLPEVSSVHESHENIVYVHSRWGIRLVIKVFGEESSYAKELLCYQRLEKLQGKGIPVLYATGTVNARPCLVLSYEGERLREGPTEEQKATLYPVVKAMHDLDIHHHDLHRRNVVQDSSGKLTLIDFGLSEPCTRKGCDDEWQVDEWY</sequence>
<feature type="region of interest" description="Disordered" evidence="1">
    <location>
        <begin position="1"/>
        <end position="28"/>
    </location>
</feature>
<dbReference type="PANTHER" id="PTHR37171">
    <property type="entry name" value="SERINE/THREONINE-PROTEIN KINASE YRZF-RELATED"/>
    <property type="match status" value="1"/>
</dbReference>
<dbReference type="GO" id="GO:0016301">
    <property type="term" value="F:kinase activity"/>
    <property type="evidence" value="ECO:0007669"/>
    <property type="project" value="UniProtKB-KW"/>
</dbReference>